<dbReference type="Pfam" id="PF17645">
    <property type="entry name" value="Amdase"/>
    <property type="match status" value="1"/>
</dbReference>
<name>A0ABU7LFI4_9NOCA</name>
<dbReference type="Gene3D" id="3.40.50.12500">
    <property type="match status" value="1"/>
</dbReference>
<evidence type="ECO:0000313" key="2">
    <source>
        <dbReference type="Proteomes" id="UP001336020"/>
    </source>
</evidence>
<comment type="caution">
    <text evidence="1">The sequence shown here is derived from an EMBL/GenBank/DDBJ whole genome shotgun (WGS) entry which is preliminary data.</text>
</comment>
<proteinExistence type="predicted"/>
<dbReference type="InterPro" id="IPR053714">
    <property type="entry name" value="Iso_Racemase_Enz_sf"/>
</dbReference>
<accession>A0ABU7LFI4</accession>
<dbReference type="PANTHER" id="PTHR40267">
    <property type="entry name" value="BLR3294 PROTEIN"/>
    <property type="match status" value="1"/>
</dbReference>
<dbReference type="EMBL" id="JAUTXY010000012">
    <property type="protein sequence ID" value="MEE2060319.1"/>
    <property type="molecule type" value="Genomic_DNA"/>
</dbReference>
<organism evidence="1 2">
    <name type="scientific">Rhodococcus artemisiae</name>
    <dbReference type="NCBI Taxonomy" id="714159"/>
    <lineage>
        <taxon>Bacteria</taxon>
        <taxon>Bacillati</taxon>
        <taxon>Actinomycetota</taxon>
        <taxon>Actinomycetes</taxon>
        <taxon>Mycobacteriales</taxon>
        <taxon>Nocardiaceae</taxon>
        <taxon>Rhodococcus</taxon>
    </lineage>
</organism>
<keyword evidence="2" id="KW-1185">Reference proteome</keyword>
<evidence type="ECO:0000313" key="1">
    <source>
        <dbReference type="EMBL" id="MEE2060319.1"/>
    </source>
</evidence>
<evidence type="ECO:0008006" key="3">
    <source>
        <dbReference type="Google" id="ProtNLM"/>
    </source>
</evidence>
<gene>
    <name evidence="1" type="ORF">Q7514_22620</name>
</gene>
<reference evidence="1 2" key="1">
    <citation type="submission" date="2023-07" db="EMBL/GenBank/DDBJ databases">
        <authorList>
            <person name="Girao M."/>
            <person name="Carvalho M.F."/>
        </authorList>
    </citation>
    <scope>NUCLEOTIDE SEQUENCE [LARGE SCALE GENOMIC DNA]</scope>
    <source>
        <strain evidence="1 2">YIM65754</strain>
    </source>
</reference>
<protein>
    <recommendedName>
        <fullName evidence="3">Maleate isomerase</fullName>
    </recommendedName>
</protein>
<dbReference type="PIRSF" id="PIRSF015736">
    <property type="entry name" value="MI"/>
    <property type="match status" value="1"/>
</dbReference>
<dbReference type="PANTHER" id="PTHR40267:SF1">
    <property type="entry name" value="BLR3294 PROTEIN"/>
    <property type="match status" value="1"/>
</dbReference>
<dbReference type="Proteomes" id="UP001336020">
    <property type="component" value="Unassembled WGS sequence"/>
</dbReference>
<dbReference type="InterPro" id="IPR026286">
    <property type="entry name" value="MaiA/AMDase"/>
</dbReference>
<dbReference type="RefSeq" id="WP_330135508.1">
    <property type="nucleotide sequence ID" value="NZ_JAUTXY010000012.1"/>
</dbReference>
<sequence length="270" mass="28930">MSLGFGHLARIGHLYPSGGLCDYEIQRMSPDGVQFVTTRLPFPSTGIEDDRLLVSNIESHARLLADAEVDIVAINCTAATLLAGPDVLNQRVHDATGIESVTTIEAVVAALAAVGISRPAMLTPYPHEVVRAEVEYLRTHGIDVVTSLGLPRSTPVEQARIEPQQWQDLADTVDPKAIDGVLFSCAGIRISDRIESVERRLGLPVVASNQALLWHLLTRLDVPARPDGYGSLFSVSAPVPADTSAPRVPDAGYAVCRPGFSAPMPENPTE</sequence>